<evidence type="ECO:0008006" key="4">
    <source>
        <dbReference type="Google" id="ProtNLM"/>
    </source>
</evidence>
<dbReference type="GO" id="GO:0051607">
    <property type="term" value="P:defense response to virus"/>
    <property type="evidence" value="ECO:0007669"/>
    <property type="project" value="UniProtKB-KW"/>
</dbReference>
<dbReference type="STRING" id="400772.RR49_00980"/>
<dbReference type="AlphaFoldDB" id="A0A0F0M178"/>
<proteinExistence type="predicted"/>
<organism evidence="2 3">
    <name type="scientific">Microbacterium ginsengisoli</name>
    <dbReference type="NCBI Taxonomy" id="400772"/>
    <lineage>
        <taxon>Bacteria</taxon>
        <taxon>Bacillati</taxon>
        <taxon>Actinomycetota</taxon>
        <taxon>Actinomycetes</taxon>
        <taxon>Micrococcales</taxon>
        <taxon>Microbacteriaceae</taxon>
        <taxon>Microbacterium</taxon>
    </lineage>
</organism>
<dbReference type="GO" id="GO:0016779">
    <property type="term" value="F:nucleotidyltransferase activity"/>
    <property type="evidence" value="ECO:0007669"/>
    <property type="project" value="InterPro"/>
</dbReference>
<keyword evidence="3" id="KW-1185">Reference proteome</keyword>
<name>A0A0F0M178_9MICO</name>
<sequence>MTLTTAQAFASFQESLTATAYQTGTLIPARRRGVEERLSGAFPSSSDLPFSECKMMGSAAKGTIIRPFDDVDVLAVFSNVKNAWNTYQWDSQSFIYRIRAAYSGLSVQQVGTRGQAVRVFYEGGGHVDIAPVFEVGSGVYKLPAGDGTWINTAPFIASNWYADRHRDLGYQLSPVVRLLKAWNRAHSRRLRSFHLETVAATVFGQLGTDHRVAVQRFFEWSQTRLAVADPGGQSGNLSGYLSWNAHQDVVQALESARVRAANAIAAEQRADHAEAKRQWAVVFGPDFPTS</sequence>
<dbReference type="RefSeq" id="WP_048809254.1">
    <property type="nucleotide sequence ID" value="NZ_JYIY01000066.1"/>
</dbReference>
<dbReference type="SUPFAM" id="SSF81301">
    <property type="entry name" value="Nucleotidyltransferase"/>
    <property type="match status" value="1"/>
</dbReference>
<keyword evidence="1" id="KW-0051">Antiviral defense</keyword>
<dbReference type="EMBL" id="JYIY01000066">
    <property type="protein sequence ID" value="KJL37396.1"/>
    <property type="molecule type" value="Genomic_DNA"/>
</dbReference>
<comment type="caution">
    <text evidence="2">The sequence shown here is derived from an EMBL/GenBank/DDBJ whole genome shotgun (WGS) entry which is preliminary data.</text>
</comment>
<reference evidence="2 3" key="1">
    <citation type="submission" date="2015-02" db="EMBL/GenBank/DDBJ databases">
        <title>Draft genome sequences of ten Microbacterium spp. with emphasis on heavy metal contaminated environments.</title>
        <authorList>
            <person name="Corretto E."/>
        </authorList>
    </citation>
    <scope>NUCLEOTIDE SEQUENCE [LARGE SCALE GENOMIC DNA]</scope>
    <source>
        <strain evidence="2 3">DSM 18659</strain>
    </source>
</reference>
<dbReference type="OrthoDB" id="2082416at2"/>
<gene>
    <name evidence="2" type="ORF">RR49_00980</name>
</gene>
<accession>A0A0F0M178</accession>
<dbReference type="InterPro" id="IPR043519">
    <property type="entry name" value="NT_sf"/>
</dbReference>
<dbReference type="Pfam" id="PF18144">
    <property type="entry name" value="SMODS"/>
    <property type="match status" value="1"/>
</dbReference>
<dbReference type="InterPro" id="IPR006116">
    <property type="entry name" value="NT_2-5OAS_ClassI-CCAase"/>
</dbReference>
<protein>
    <recommendedName>
        <fullName evidence="4">Nucleotidyltransferase</fullName>
    </recommendedName>
</protein>
<evidence type="ECO:0000256" key="1">
    <source>
        <dbReference type="ARBA" id="ARBA00023118"/>
    </source>
</evidence>
<dbReference type="Proteomes" id="UP000033451">
    <property type="component" value="Unassembled WGS sequence"/>
</dbReference>
<dbReference type="CDD" id="cd05400">
    <property type="entry name" value="NT_2-5OAS_ClassI-CCAase"/>
    <property type="match status" value="1"/>
</dbReference>
<evidence type="ECO:0000313" key="3">
    <source>
        <dbReference type="Proteomes" id="UP000033451"/>
    </source>
</evidence>
<evidence type="ECO:0000313" key="2">
    <source>
        <dbReference type="EMBL" id="KJL37396.1"/>
    </source>
</evidence>
<dbReference type="Gene3D" id="3.30.460.10">
    <property type="entry name" value="Beta Polymerase, domain 2"/>
    <property type="match status" value="1"/>
</dbReference>
<dbReference type="PATRIC" id="fig|400772.4.peg.1006"/>